<keyword evidence="4" id="KW-0808">Transferase</keyword>
<evidence type="ECO:0000256" key="1">
    <source>
        <dbReference type="ARBA" id="ARBA00023125"/>
    </source>
</evidence>
<dbReference type="PATRIC" id="fig|1423786.4.peg.1364"/>
<gene>
    <name evidence="4" type="ORF">FD47_GL001266</name>
</gene>
<protein>
    <submittedName>
        <fullName evidence="4">Dihydroxyacetone kinase regulator</fullName>
    </submittedName>
</protein>
<dbReference type="SUPFAM" id="SSF46689">
    <property type="entry name" value="Homeodomain-like"/>
    <property type="match status" value="1"/>
</dbReference>
<evidence type="ECO:0000256" key="2">
    <source>
        <dbReference type="PROSITE-ProRule" id="PRU00335"/>
    </source>
</evidence>
<sequence length="191" mass="21893">MTKQSTKQKLAQTLKALMATTPVDRITIDMLTQRAHLTRNTFYYHFDDIYSLLEWVYKQDLLVSVTTYTKITDWKVAYRLILDYIETNKQFCMNTFRSVARDLLEGFLYSVASDLVGKVIIHSNRDVSPNLTEAIKNFYGWALVMQVVQWLANDLKEPKAAVVQRAEIMLRGGIDNAIKNGQELSGFGQNG</sequence>
<comment type="caution">
    <text evidence="4">The sequence shown here is derived from an EMBL/GenBank/DDBJ whole genome shotgun (WGS) entry which is preliminary data.</text>
</comment>
<dbReference type="PROSITE" id="PS50977">
    <property type="entry name" value="HTH_TETR_2"/>
    <property type="match status" value="1"/>
</dbReference>
<keyword evidence="4" id="KW-0418">Kinase</keyword>
<dbReference type="InterPro" id="IPR039532">
    <property type="entry name" value="TetR_C_Firmicutes"/>
</dbReference>
<evidence type="ECO:0000313" key="5">
    <source>
        <dbReference type="Proteomes" id="UP000051010"/>
    </source>
</evidence>
<accession>A0A0R1YN36</accession>
<name>A0A0R1YN36_9LACO</name>
<dbReference type="Gene3D" id="1.10.357.10">
    <property type="entry name" value="Tetracycline Repressor, domain 2"/>
    <property type="match status" value="1"/>
</dbReference>
<dbReference type="GO" id="GO:0016301">
    <property type="term" value="F:kinase activity"/>
    <property type="evidence" value="ECO:0007669"/>
    <property type="project" value="UniProtKB-KW"/>
</dbReference>
<organism evidence="4 5">
    <name type="scientific">Lentilactobacillus parafarraginis DSM 18390 = JCM 14109</name>
    <dbReference type="NCBI Taxonomy" id="1423786"/>
    <lineage>
        <taxon>Bacteria</taxon>
        <taxon>Bacillati</taxon>
        <taxon>Bacillota</taxon>
        <taxon>Bacilli</taxon>
        <taxon>Lactobacillales</taxon>
        <taxon>Lactobacillaceae</taxon>
        <taxon>Lentilactobacillus</taxon>
    </lineage>
</organism>
<dbReference type="AlphaFoldDB" id="A0A0R1YN36"/>
<dbReference type="Proteomes" id="UP000051010">
    <property type="component" value="Unassembled WGS sequence"/>
</dbReference>
<dbReference type="Pfam" id="PF14278">
    <property type="entry name" value="TetR_C_8"/>
    <property type="match status" value="1"/>
</dbReference>
<reference evidence="4 5" key="1">
    <citation type="journal article" date="2015" name="Genome Announc.">
        <title>Expanding the biotechnology potential of lactobacilli through comparative genomics of 213 strains and associated genera.</title>
        <authorList>
            <person name="Sun Z."/>
            <person name="Harris H.M."/>
            <person name="McCann A."/>
            <person name="Guo C."/>
            <person name="Argimon S."/>
            <person name="Zhang W."/>
            <person name="Yang X."/>
            <person name="Jeffery I.B."/>
            <person name="Cooney J.C."/>
            <person name="Kagawa T.F."/>
            <person name="Liu W."/>
            <person name="Song Y."/>
            <person name="Salvetti E."/>
            <person name="Wrobel A."/>
            <person name="Rasinkangas P."/>
            <person name="Parkhill J."/>
            <person name="Rea M.C."/>
            <person name="O'Sullivan O."/>
            <person name="Ritari J."/>
            <person name="Douillard F.P."/>
            <person name="Paul Ross R."/>
            <person name="Yang R."/>
            <person name="Briner A.E."/>
            <person name="Felis G.E."/>
            <person name="de Vos W.M."/>
            <person name="Barrangou R."/>
            <person name="Klaenhammer T.R."/>
            <person name="Caufield P.W."/>
            <person name="Cui Y."/>
            <person name="Zhang H."/>
            <person name="O'Toole P.W."/>
        </authorList>
    </citation>
    <scope>NUCLEOTIDE SEQUENCE [LARGE SCALE GENOMIC DNA]</scope>
    <source>
        <strain evidence="4 5">DSM 18390</strain>
    </source>
</reference>
<dbReference type="RefSeq" id="WP_054734672.1">
    <property type="nucleotide sequence ID" value="NZ_AZFZ01000028.1"/>
</dbReference>
<evidence type="ECO:0000259" key="3">
    <source>
        <dbReference type="PROSITE" id="PS50977"/>
    </source>
</evidence>
<proteinExistence type="predicted"/>
<feature type="domain" description="HTH tetR-type" evidence="3">
    <location>
        <begin position="4"/>
        <end position="64"/>
    </location>
</feature>
<dbReference type="InterPro" id="IPR001647">
    <property type="entry name" value="HTH_TetR"/>
</dbReference>
<evidence type="ECO:0000313" key="4">
    <source>
        <dbReference type="EMBL" id="KRM43751.1"/>
    </source>
</evidence>
<dbReference type="InterPro" id="IPR009057">
    <property type="entry name" value="Homeodomain-like_sf"/>
</dbReference>
<feature type="DNA-binding region" description="H-T-H motif" evidence="2">
    <location>
        <begin position="27"/>
        <end position="46"/>
    </location>
</feature>
<dbReference type="EMBL" id="AZFZ01000028">
    <property type="protein sequence ID" value="KRM43751.1"/>
    <property type="molecule type" value="Genomic_DNA"/>
</dbReference>
<dbReference type="GO" id="GO:0003677">
    <property type="term" value="F:DNA binding"/>
    <property type="evidence" value="ECO:0007669"/>
    <property type="project" value="UniProtKB-UniRule"/>
</dbReference>
<keyword evidence="1 2" id="KW-0238">DNA-binding</keyword>